<feature type="region of interest" description="Disordered" evidence="1">
    <location>
        <begin position="1"/>
        <end position="231"/>
    </location>
</feature>
<feature type="compositionally biased region" description="Polar residues" evidence="1">
    <location>
        <begin position="1"/>
        <end position="10"/>
    </location>
</feature>
<reference evidence="2 3" key="1">
    <citation type="submission" date="2018-12" db="EMBL/GenBank/DDBJ databases">
        <authorList>
            <consortium name="Pathogen Informatics"/>
        </authorList>
    </citation>
    <scope>NUCLEOTIDE SEQUENCE [LARGE SCALE GENOMIC DNA]</scope>
    <source>
        <strain evidence="2 3">NCTC12967</strain>
    </source>
</reference>
<dbReference type="Proteomes" id="UP000273044">
    <property type="component" value="Chromosome"/>
</dbReference>
<feature type="compositionally biased region" description="Basic and acidic residues" evidence="1">
    <location>
        <begin position="13"/>
        <end position="33"/>
    </location>
</feature>
<organism evidence="2 3">
    <name type="scientific">Arachnia propionica</name>
    <dbReference type="NCBI Taxonomy" id="1750"/>
    <lineage>
        <taxon>Bacteria</taxon>
        <taxon>Bacillati</taxon>
        <taxon>Actinomycetota</taxon>
        <taxon>Actinomycetes</taxon>
        <taxon>Propionibacteriales</taxon>
        <taxon>Propionibacteriaceae</taxon>
        <taxon>Arachnia</taxon>
    </lineage>
</organism>
<proteinExistence type="predicted"/>
<evidence type="ECO:0000313" key="3">
    <source>
        <dbReference type="Proteomes" id="UP000273044"/>
    </source>
</evidence>
<gene>
    <name evidence="2" type="ORF">NCTC12967_01210</name>
</gene>
<keyword evidence="3" id="KW-1185">Reference proteome</keyword>
<sequence>MALTKESSGQAPRPRDRKRDRDHKQGALEEAHGNGRVRIQRLVNPRSASGAQGARSVRTQTRNPRGQARSPQTFRGETCAASLSQQGQDLFRPRSDETGGNPWGTHPGSSPHPVRVGTSGTQTFPRPSGPQIRNVPPGSGAQACGPASRRCPTSRSNFTPRSHSTSRGNQAHVQGLGQLHAPSGRPAGTPPGWFRAHPGFHGTPPRHPASRQQPVRGLPGNGGRTPRRAAA</sequence>
<evidence type="ECO:0000256" key="1">
    <source>
        <dbReference type="SAM" id="MobiDB-lite"/>
    </source>
</evidence>
<feature type="compositionally biased region" description="Polar residues" evidence="1">
    <location>
        <begin position="151"/>
        <end position="172"/>
    </location>
</feature>
<protein>
    <submittedName>
        <fullName evidence="2">Uncharacterized protein</fullName>
    </submittedName>
</protein>
<dbReference type="AlphaFoldDB" id="A0A448MXL7"/>
<dbReference type="EMBL" id="LR134406">
    <property type="protein sequence ID" value="VEH69930.1"/>
    <property type="molecule type" value="Genomic_DNA"/>
</dbReference>
<evidence type="ECO:0000313" key="2">
    <source>
        <dbReference type="EMBL" id="VEH69930.1"/>
    </source>
</evidence>
<name>A0A448MXL7_9ACTN</name>
<feature type="compositionally biased region" description="Polar residues" evidence="1">
    <location>
        <begin position="57"/>
        <end position="88"/>
    </location>
</feature>
<accession>A0A448MXL7</accession>